<dbReference type="Gene3D" id="3.40.50.720">
    <property type="entry name" value="NAD(P)-binding Rossmann-like Domain"/>
    <property type="match status" value="1"/>
</dbReference>
<organism evidence="1 2">
    <name type="scientific">Tectimicrobiota bacterium</name>
    <dbReference type="NCBI Taxonomy" id="2528274"/>
    <lineage>
        <taxon>Bacteria</taxon>
        <taxon>Pseudomonadati</taxon>
        <taxon>Nitrospinota/Tectimicrobiota group</taxon>
        <taxon>Candidatus Tectimicrobiota</taxon>
    </lineage>
</organism>
<proteinExistence type="predicted"/>
<gene>
    <name evidence="1" type="ORF">HYZ11_14930</name>
</gene>
<evidence type="ECO:0000313" key="2">
    <source>
        <dbReference type="Proteomes" id="UP000782312"/>
    </source>
</evidence>
<dbReference type="AlphaFoldDB" id="A0A932I2H9"/>
<reference evidence="1" key="1">
    <citation type="submission" date="2020-07" db="EMBL/GenBank/DDBJ databases">
        <title>Huge and variable diversity of episymbiotic CPR bacteria and DPANN archaea in groundwater ecosystems.</title>
        <authorList>
            <person name="He C.Y."/>
            <person name="Keren R."/>
            <person name="Whittaker M."/>
            <person name="Farag I.F."/>
            <person name="Doudna J."/>
            <person name="Cate J.H.D."/>
            <person name="Banfield J.F."/>
        </authorList>
    </citation>
    <scope>NUCLEOTIDE SEQUENCE</scope>
    <source>
        <strain evidence="1">NC_groundwater_763_Ag_S-0.2um_68_21</strain>
    </source>
</reference>
<evidence type="ECO:0000313" key="1">
    <source>
        <dbReference type="EMBL" id="MBI3128898.1"/>
    </source>
</evidence>
<dbReference type="SUPFAM" id="SSF69572">
    <property type="entry name" value="Activating enzymes of the ubiquitin-like proteins"/>
    <property type="match status" value="1"/>
</dbReference>
<name>A0A932I2H9_UNCTE</name>
<dbReference type="InterPro" id="IPR035985">
    <property type="entry name" value="Ubiquitin-activating_enz"/>
</dbReference>
<sequence>MTLTQDQVQRYSRHLLMPEIGGQGQARLLESAVLIAFSPEARGAAEALAAYLAAAGVGRIGWWAAGAGEAPAPGSLAGLLDAYAPGGAGASVRSINPDARLETIGSRDEAKRRDDGLVLLLGEDARLEAFGRECRDGGKAVLRGRLSGMAGAVLAGEASALGFEPAEAGEELPPAPAEGALGALLAAGAIRALLGEAPAEAGFDFEKGRLWGRPVPQRAARGAAPAAEAFSQ</sequence>
<dbReference type="GO" id="GO:0008641">
    <property type="term" value="F:ubiquitin-like modifier activating enzyme activity"/>
    <property type="evidence" value="ECO:0007669"/>
    <property type="project" value="InterPro"/>
</dbReference>
<dbReference type="Proteomes" id="UP000782312">
    <property type="component" value="Unassembled WGS sequence"/>
</dbReference>
<dbReference type="EMBL" id="JACPUR010000035">
    <property type="protein sequence ID" value="MBI3128898.1"/>
    <property type="molecule type" value="Genomic_DNA"/>
</dbReference>
<protein>
    <submittedName>
        <fullName evidence="1">Uncharacterized protein</fullName>
    </submittedName>
</protein>
<comment type="caution">
    <text evidence="1">The sequence shown here is derived from an EMBL/GenBank/DDBJ whole genome shotgun (WGS) entry which is preliminary data.</text>
</comment>
<accession>A0A932I2H9</accession>